<organism evidence="2 3">
    <name type="scientific">Aspergillus parasiticus</name>
    <dbReference type="NCBI Taxonomy" id="5067"/>
    <lineage>
        <taxon>Eukaryota</taxon>
        <taxon>Fungi</taxon>
        <taxon>Dikarya</taxon>
        <taxon>Ascomycota</taxon>
        <taxon>Pezizomycotina</taxon>
        <taxon>Eurotiomycetes</taxon>
        <taxon>Eurotiomycetidae</taxon>
        <taxon>Eurotiales</taxon>
        <taxon>Aspergillaceae</taxon>
        <taxon>Aspergillus</taxon>
        <taxon>Aspergillus subgen. Circumdati</taxon>
    </lineage>
</organism>
<dbReference type="Proteomes" id="UP000326532">
    <property type="component" value="Unassembled WGS sequence"/>
</dbReference>
<feature type="compositionally biased region" description="Basic residues" evidence="1">
    <location>
        <begin position="20"/>
        <end position="37"/>
    </location>
</feature>
<sequence>MLNWLKTLFLKKEESTAHSRSAKRARKRARKARTKRRRELEEELRRRRMGDGKVSFFMGSVIPVLWGNPGQSVERQHDRNTVVR</sequence>
<reference evidence="2 3" key="1">
    <citation type="submission" date="2019-04" db="EMBL/GenBank/DDBJ databases">
        <title>Fungal friends and foes A comparative genomics study of 23 Aspergillus species from section Flavi.</title>
        <authorList>
            <consortium name="DOE Joint Genome Institute"/>
            <person name="Kjaerbolling I."/>
            <person name="Vesth T.C."/>
            <person name="Frisvad J.C."/>
            <person name="Nybo J.L."/>
            <person name="Theobald S."/>
            <person name="Kildgaard S."/>
            <person name="Petersen T.I."/>
            <person name="Kuo A."/>
            <person name="Sato A."/>
            <person name="Lyhne E.K."/>
            <person name="Kogle M.E."/>
            <person name="Wiebenga A."/>
            <person name="Kun R.S."/>
            <person name="Lubbers R.J."/>
            <person name="Makela M.R."/>
            <person name="Barry K."/>
            <person name="Chovatia M."/>
            <person name="Clum A."/>
            <person name="Daum C."/>
            <person name="Haridas S."/>
            <person name="He G."/>
            <person name="LaButti K."/>
            <person name="Lipzen A."/>
            <person name="Mondo S."/>
            <person name="Pangilinan J."/>
            <person name="Riley R."/>
            <person name="Salamov A."/>
            <person name="Simmons B.A."/>
            <person name="Magnuson J.K."/>
            <person name="Henrissat B."/>
            <person name="Mortensen U.H."/>
            <person name="Larsen T.O."/>
            <person name="De vries R.P."/>
            <person name="Grigoriev I.V."/>
            <person name="Machida M."/>
            <person name="Baker S.E."/>
            <person name="Andersen M.R."/>
        </authorList>
    </citation>
    <scope>NUCLEOTIDE SEQUENCE [LARGE SCALE GENOMIC DNA]</scope>
    <source>
        <strain evidence="2 3">CBS 117618</strain>
    </source>
</reference>
<evidence type="ECO:0000256" key="1">
    <source>
        <dbReference type="SAM" id="MobiDB-lite"/>
    </source>
</evidence>
<keyword evidence="3" id="KW-1185">Reference proteome</keyword>
<dbReference type="VEuPathDB" id="FungiDB:BDV34DRAFT_189676"/>
<accession>A0A5N6DUR4</accession>
<dbReference type="EMBL" id="ML734949">
    <property type="protein sequence ID" value="KAB8208878.1"/>
    <property type="molecule type" value="Genomic_DNA"/>
</dbReference>
<proteinExistence type="predicted"/>
<name>A0A5N6DUR4_ASPPA</name>
<dbReference type="OMA" id="VWGNPGQ"/>
<feature type="region of interest" description="Disordered" evidence="1">
    <location>
        <begin position="15"/>
        <end position="44"/>
    </location>
</feature>
<dbReference type="AlphaFoldDB" id="A0A5N6DUR4"/>
<gene>
    <name evidence="2" type="ORF">BDV34DRAFT_189676</name>
</gene>
<evidence type="ECO:0000313" key="2">
    <source>
        <dbReference type="EMBL" id="KAB8208878.1"/>
    </source>
</evidence>
<evidence type="ECO:0000313" key="3">
    <source>
        <dbReference type="Proteomes" id="UP000326532"/>
    </source>
</evidence>
<protein>
    <submittedName>
        <fullName evidence="2">Uncharacterized protein</fullName>
    </submittedName>
</protein>